<dbReference type="GO" id="GO:0009103">
    <property type="term" value="P:lipopolysaccharide biosynthetic process"/>
    <property type="evidence" value="ECO:0007669"/>
    <property type="project" value="TreeGrafter"/>
</dbReference>
<dbReference type="CDD" id="cd03809">
    <property type="entry name" value="GT4_MtfB-like"/>
    <property type="match status" value="1"/>
</dbReference>
<evidence type="ECO:0000259" key="2">
    <source>
        <dbReference type="Pfam" id="PF00534"/>
    </source>
</evidence>
<dbReference type="AlphaFoldDB" id="A0A0G0EPA3"/>
<dbReference type="PANTHER" id="PTHR46401:SF2">
    <property type="entry name" value="GLYCOSYLTRANSFERASE WBBK-RELATED"/>
    <property type="match status" value="1"/>
</dbReference>
<dbReference type="InterPro" id="IPR001296">
    <property type="entry name" value="Glyco_trans_1"/>
</dbReference>
<dbReference type="Proteomes" id="UP000034492">
    <property type="component" value="Unassembled WGS sequence"/>
</dbReference>
<keyword evidence="1 4" id="KW-0808">Transferase</keyword>
<dbReference type="Pfam" id="PF00534">
    <property type="entry name" value="Glycos_transf_1"/>
    <property type="match status" value="1"/>
</dbReference>
<dbReference type="Gene3D" id="3.40.50.2000">
    <property type="entry name" value="Glycogen Phosphorylase B"/>
    <property type="match status" value="2"/>
</dbReference>
<dbReference type="GO" id="GO:0016757">
    <property type="term" value="F:glycosyltransferase activity"/>
    <property type="evidence" value="ECO:0007669"/>
    <property type="project" value="InterPro"/>
</dbReference>
<feature type="domain" description="Glycosyltransferase subfamily 4-like N-terminal" evidence="3">
    <location>
        <begin position="14"/>
        <end position="176"/>
    </location>
</feature>
<dbReference type="SUPFAM" id="SSF53756">
    <property type="entry name" value="UDP-Glycosyltransferase/glycogen phosphorylase"/>
    <property type="match status" value="1"/>
</dbReference>
<name>A0A0G0EPA3_9BACT</name>
<gene>
    <name evidence="4" type="ORF">US19_C0019G0013</name>
</gene>
<evidence type="ECO:0000256" key="1">
    <source>
        <dbReference type="ARBA" id="ARBA00022679"/>
    </source>
</evidence>
<dbReference type="Pfam" id="PF13439">
    <property type="entry name" value="Glyco_transf_4"/>
    <property type="match status" value="1"/>
</dbReference>
<comment type="caution">
    <text evidence="4">The sequence shown here is derived from an EMBL/GenBank/DDBJ whole genome shotgun (WGS) entry which is preliminary data.</text>
</comment>
<organism evidence="4 5">
    <name type="scientific">Candidatus Daviesbacteria bacterium GW2011_GWB1_36_5</name>
    <dbReference type="NCBI Taxonomy" id="1618426"/>
    <lineage>
        <taxon>Bacteria</taxon>
        <taxon>Candidatus Daviesiibacteriota</taxon>
    </lineage>
</organism>
<dbReference type="InterPro" id="IPR028098">
    <property type="entry name" value="Glyco_trans_4-like_N"/>
</dbReference>
<evidence type="ECO:0000313" key="4">
    <source>
        <dbReference type="EMBL" id="KKQ08828.1"/>
    </source>
</evidence>
<dbReference type="PANTHER" id="PTHR46401">
    <property type="entry name" value="GLYCOSYLTRANSFERASE WBBK-RELATED"/>
    <property type="match status" value="1"/>
</dbReference>
<sequence length="382" mass="44657">MRIGIDARLYSESGIGRYIRNLLKYLQKLDRENDYFIFLLRKDFEDINFPKNFTKVLADFSWYGMEEQYKFPGLLNKYKLDLVHIPHFNVPIFYLGKMVVTVHDLIHQNFSMNRATTLDPFTYKVKQFGYSTIFNLALRNSKKIIVPSNYVKSEILKKFSVYKDKIVVTYEGVDEEILKIKNQISNREIEKTMKHLNIKPPYIFYVGNAHPHKNVEGLIKAFLRIQNLEFRVQNGYKLKLVLSGSDHYFWQRLKKENMHNDIIYTGYVTDEQLVALYMGAKAFVMPSFEEGFGIPLLEAMALGTPVVSSDAASLKEIGGDGAIYFDPNNLVEMESKIKEVLNNEKLRKELVEKGRERVKEFSWEKLAKETLEIYQQKAEHHG</sequence>
<accession>A0A0G0EPA3</accession>
<evidence type="ECO:0000313" key="5">
    <source>
        <dbReference type="Proteomes" id="UP000034492"/>
    </source>
</evidence>
<protein>
    <submittedName>
        <fullName evidence="4">Glycosyl transferase, group 1</fullName>
    </submittedName>
</protein>
<evidence type="ECO:0000259" key="3">
    <source>
        <dbReference type="Pfam" id="PF13439"/>
    </source>
</evidence>
<reference evidence="4 5" key="1">
    <citation type="journal article" date="2015" name="Nature">
        <title>rRNA introns, odd ribosomes, and small enigmatic genomes across a large radiation of phyla.</title>
        <authorList>
            <person name="Brown C.T."/>
            <person name="Hug L.A."/>
            <person name="Thomas B.C."/>
            <person name="Sharon I."/>
            <person name="Castelle C.J."/>
            <person name="Singh A."/>
            <person name="Wilkins M.J."/>
            <person name="Williams K.H."/>
            <person name="Banfield J.F."/>
        </authorList>
    </citation>
    <scope>NUCLEOTIDE SEQUENCE [LARGE SCALE GENOMIC DNA]</scope>
</reference>
<dbReference type="EMBL" id="LBSA01000019">
    <property type="protein sequence ID" value="KKQ08828.1"/>
    <property type="molecule type" value="Genomic_DNA"/>
</dbReference>
<proteinExistence type="predicted"/>
<feature type="domain" description="Glycosyl transferase family 1" evidence="2">
    <location>
        <begin position="194"/>
        <end position="357"/>
    </location>
</feature>